<dbReference type="NCBIfam" id="TIGR01988">
    <property type="entry name" value="Ubi-OHases"/>
    <property type="match status" value="1"/>
</dbReference>
<evidence type="ECO:0000313" key="10">
    <source>
        <dbReference type="Proteomes" id="UP000809621"/>
    </source>
</evidence>
<proteinExistence type="inferred from homology"/>
<dbReference type="EMBL" id="JAFEUM010000007">
    <property type="protein sequence ID" value="MBM7037914.1"/>
    <property type="molecule type" value="Genomic_DNA"/>
</dbReference>
<dbReference type="PANTHER" id="PTHR43876">
    <property type="entry name" value="UBIQUINONE BIOSYNTHESIS MONOOXYGENASE COQ6, MITOCHONDRIAL"/>
    <property type="match status" value="1"/>
</dbReference>
<keyword evidence="10" id="KW-1185">Reference proteome</keyword>
<comment type="cofactor">
    <cofactor evidence="1">
        <name>FAD</name>
        <dbReference type="ChEBI" id="CHEBI:57692"/>
    </cofactor>
</comment>
<dbReference type="PROSITE" id="PS01304">
    <property type="entry name" value="UBIH"/>
    <property type="match status" value="1"/>
</dbReference>
<keyword evidence="4" id="KW-0285">Flavoprotein</keyword>
<dbReference type="RefSeq" id="WP_205159413.1">
    <property type="nucleotide sequence ID" value="NZ_JAFEUM010000007.1"/>
</dbReference>
<keyword evidence="7" id="KW-0503">Monooxygenase</keyword>
<keyword evidence="5" id="KW-0274">FAD</keyword>
<feature type="domain" description="FAD-binding" evidence="8">
    <location>
        <begin position="3"/>
        <end position="340"/>
    </location>
</feature>
<organism evidence="9 10">
    <name type="scientific">Vibrio ulleungensis</name>
    <dbReference type="NCBI Taxonomy" id="2807619"/>
    <lineage>
        <taxon>Bacteria</taxon>
        <taxon>Pseudomonadati</taxon>
        <taxon>Pseudomonadota</taxon>
        <taxon>Gammaproteobacteria</taxon>
        <taxon>Vibrionales</taxon>
        <taxon>Vibrionaceae</taxon>
        <taxon>Vibrio</taxon>
    </lineage>
</organism>
<dbReference type="GO" id="GO:0016491">
    <property type="term" value="F:oxidoreductase activity"/>
    <property type="evidence" value="ECO:0007669"/>
    <property type="project" value="UniProtKB-KW"/>
</dbReference>
<dbReference type="Gene3D" id="3.50.50.60">
    <property type="entry name" value="FAD/NAD(P)-binding domain"/>
    <property type="match status" value="2"/>
</dbReference>
<reference evidence="9 10" key="1">
    <citation type="submission" date="2021-02" db="EMBL/GenBank/DDBJ databases">
        <authorList>
            <person name="Park J.-S."/>
        </authorList>
    </citation>
    <scope>NUCLEOTIDE SEQUENCE [LARGE SCALE GENOMIC DNA]</scope>
    <source>
        <strain evidence="9 10">188UL20-2</strain>
    </source>
</reference>
<sequence length="411" mass="45051">MTEYDVIIVGGAMTGSCLALALEELKQPLRIAVIEASSGDDEHPGFDARAIALAQGSIDHLKQLGLWQYISAFAQPISRIEVSDRGHAGATEMTAQDYGVGQLGAVIELELVGKSLINAVKERSIDLYQPDSIKEIVQHQDDVEVFLSSGNHLRGKLIVAADGTFSSTCEQVGLKREITPFGQHAIISNIVTQVSHEQCAFERFTSSGPVALLPMRAEHPNQSRMSLVLCVNESQVHQVSQYSDQQFIDYLQSAFGWRLGRILKAGQRSQYPLSLHRRHTTTHHRVVAIGNAAQTLHPIAGQGFNLGLRDVVALVRVIACGTYELGCPKQLLNYRKARKADVDNTCLLTHALVTTFSTNNPLISASRNVGLMAMDWLSPVQRPLVEQTLGWVGSRPQHSMVSSELNRDETS</sequence>
<keyword evidence="6 9" id="KW-0560">Oxidoreductase</keyword>
<evidence type="ECO:0000256" key="5">
    <source>
        <dbReference type="ARBA" id="ARBA00022827"/>
    </source>
</evidence>
<dbReference type="SUPFAM" id="SSF51905">
    <property type="entry name" value="FAD/NAD(P)-binding domain"/>
    <property type="match status" value="1"/>
</dbReference>
<dbReference type="InterPro" id="IPR036188">
    <property type="entry name" value="FAD/NAD-bd_sf"/>
</dbReference>
<evidence type="ECO:0000313" key="9">
    <source>
        <dbReference type="EMBL" id="MBM7037914.1"/>
    </source>
</evidence>
<accession>A0ABS2HLM2</accession>
<protein>
    <submittedName>
        <fullName evidence="9">2-octaprenyl-6-methoxyphenyl hydroxylase</fullName>
        <ecNumber evidence="9">1.14.13.-</ecNumber>
    </submittedName>
</protein>
<evidence type="ECO:0000256" key="7">
    <source>
        <dbReference type="ARBA" id="ARBA00023033"/>
    </source>
</evidence>
<dbReference type="EC" id="1.14.13.-" evidence="9"/>
<dbReference type="InterPro" id="IPR051205">
    <property type="entry name" value="UbiH/COQ6_monooxygenase"/>
</dbReference>
<dbReference type="NCBIfam" id="NF004356">
    <property type="entry name" value="PRK05732.1"/>
    <property type="match status" value="1"/>
</dbReference>
<dbReference type="PANTHER" id="PTHR43876:SF8">
    <property type="entry name" value="2-OCTAPRENYL-6-METHOXYPHENOL HYDROXYLASE"/>
    <property type="match status" value="1"/>
</dbReference>
<dbReference type="InterPro" id="IPR018168">
    <property type="entry name" value="Ubi_Hdrlase_CS"/>
</dbReference>
<dbReference type="InterPro" id="IPR010971">
    <property type="entry name" value="UbiH/COQ6"/>
</dbReference>
<evidence type="ECO:0000256" key="2">
    <source>
        <dbReference type="ARBA" id="ARBA00004749"/>
    </source>
</evidence>
<evidence type="ECO:0000256" key="4">
    <source>
        <dbReference type="ARBA" id="ARBA00022630"/>
    </source>
</evidence>
<comment type="similarity">
    <text evidence="3">Belongs to the UbiH/COQ6 family.</text>
</comment>
<dbReference type="NCBIfam" id="TIGR01984">
    <property type="entry name" value="UbiH"/>
    <property type="match status" value="1"/>
</dbReference>
<dbReference type="Pfam" id="PF01494">
    <property type="entry name" value="FAD_binding_3"/>
    <property type="match status" value="1"/>
</dbReference>
<name>A0ABS2HLM2_9VIBR</name>
<evidence type="ECO:0000256" key="6">
    <source>
        <dbReference type="ARBA" id="ARBA00023002"/>
    </source>
</evidence>
<dbReference type="Proteomes" id="UP000809621">
    <property type="component" value="Unassembled WGS sequence"/>
</dbReference>
<dbReference type="PRINTS" id="PR00420">
    <property type="entry name" value="RNGMNOXGNASE"/>
</dbReference>
<dbReference type="InterPro" id="IPR002938">
    <property type="entry name" value="FAD-bd"/>
</dbReference>
<gene>
    <name evidence="9" type="primary">ubiH</name>
    <name evidence="9" type="synonym">visB</name>
    <name evidence="9" type="ORF">JQC93_16040</name>
</gene>
<comment type="caution">
    <text evidence="9">The sequence shown here is derived from an EMBL/GenBank/DDBJ whole genome shotgun (WGS) entry which is preliminary data.</text>
</comment>
<evidence type="ECO:0000256" key="3">
    <source>
        <dbReference type="ARBA" id="ARBA00005349"/>
    </source>
</evidence>
<evidence type="ECO:0000259" key="8">
    <source>
        <dbReference type="Pfam" id="PF01494"/>
    </source>
</evidence>
<evidence type="ECO:0000256" key="1">
    <source>
        <dbReference type="ARBA" id="ARBA00001974"/>
    </source>
</evidence>
<dbReference type="InterPro" id="IPR011295">
    <property type="entry name" value="UbiH"/>
</dbReference>
<comment type="pathway">
    <text evidence="2">Cofactor biosynthesis; ubiquinone biosynthesis.</text>
</comment>